<evidence type="ECO:0000313" key="1">
    <source>
        <dbReference type="EMBL" id="MCQ4950134.1"/>
    </source>
</evidence>
<organism evidence="1 2">
    <name type="scientific">Bittarella massiliensis</name>
    <name type="common">ex Durand et al. 2017</name>
    <dbReference type="NCBI Taxonomy" id="1720313"/>
    <lineage>
        <taxon>Bacteria</taxon>
        <taxon>Bacillati</taxon>
        <taxon>Bacillota</taxon>
        <taxon>Clostridia</taxon>
        <taxon>Eubacteriales</taxon>
        <taxon>Oscillospiraceae</taxon>
        <taxon>Bittarella (ex Durand et al. 2017)</taxon>
    </lineage>
</organism>
<evidence type="ECO:0000313" key="2">
    <source>
        <dbReference type="Proteomes" id="UP001205063"/>
    </source>
</evidence>
<sequence>MYTSFAQRRRSRRIRLLLLALAALLLAGCLLLLPRVQGDLSRQSAASAEAAVRRAVVQCYAVEGAYPADLQYLEERYGLQINHRRYIVDYNILAPNVAPQITVLEKES</sequence>
<dbReference type="Proteomes" id="UP001205063">
    <property type="component" value="Unassembled WGS sequence"/>
</dbReference>
<dbReference type="RefSeq" id="WP_256136475.1">
    <property type="nucleotide sequence ID" value="NZ_JANGAB010000006.1"/>
</dbReference>
<proteinExistence type="predicted"/>
<reference evidence="1" key="1">
    <citation type="submission" date="2022-06" db="EMBL/GenBank/DDBJ databases">
        <title>Isolation of gut microbiota from human fecal samples.</title>
        <authorList>
            <person name="Pamer E.G."/>
            <person name="Barat B."/>
            <person name="Waligurski E."/>
            <person name="Medina S."/>
            <person name="Paddock L."/>
            <person name="Mostad J."/>
        </authorList>
    </citation>
    <scope>NUCLEOTIDE SEQUENCE</scope>
    <source>
        <strain evidence="1">DFI.7.96</strain>
    </source>
</reference>
<accession>A0AAW5KJK6</accession>
<dbReference type="EMBL" id="JANGAB010000006">
    <property type="protein sequence ID" value="MCQ4950134.1"/>
    <property type="molecule type" value="Genomic_DNA"/>
</dbReference>
<protein>
    <submittedName>
        <fullName evidence="1">Uncharacterized protein</fullName>
    </submittedName>
</protein>
<comment type="caution">
    <text evidence="1">The sequence shown here is derived from an EMBL/GenBank/DDBJ whole genome shotgun (WGS) entry which is preliminary data.</text>
</comment>
<dbReference type="AlphaFoldDB" id="A0AAW5KJK6"/>
<gene>
    <name evidence="1" type="ORF">NE646_10720</name>
</gene>
<name>A0AAW5KJK6_9FIRM</name>